<dbReference type="Proteomes" id="UP000800035">
    <property type="component" value="Unassembled WGS sequence"/>
</dbReference>
<feature type="compositionally biased region" description="Basic residues" evidence="1">
    <location>
        <begin position="34"/>
        <end position="44"/>
    </location>
</feature>
<reference evidence="3" key="1">
    <citation type="journal article" date="2020" name="Stud. Mycol.">
        <title>101 Dothideomycetes genomes: a test case for predicting lifestyles and emergence of pathogens.</title>
        <authorList>
            <person name="Haridas S."/>
            <person name="Albert R."/>
            <person name="Binder M."/>
            <person name="Bloem J."/>
            <person name="Labutti K."/>
            <person name="Salamov A."/>
            <person name="Andreopoulos B."/>
            <person name="Baker S."/>
            <person name="Barry K."/>
            <person name="Bills G."/>
            <person name="Bluhm B."/>
            <person name="Cannon C."/>
            <person name="Castanera R."/>
            <person name="Culley D."/>
            <person name="Daum C."/>
            <person name="Ezra D."/>
            <person name="Gonzalez J."/>
            <person name="Henrissat B."/>
            <person name="Kuo A."/>
            <person name="Liang C."/>
            <person name="Lipzen A."/>
            <person name="Lutzoni F."/>
            <person name="Magnuson J."/>
            <person name="Mondo S."/>
            <person name="Nolan M."/>
            <person name="Ohm R."/>
            <person name="Pangilinan J."/>
            <person name="Park H.-J."/>
            <person name="Ramirez L."/>
            <person name="Alfaro M."/>
            <person name="Sun H."/>
            <person name="Tritt A."/>
            <person name="Yoshinaga Y."/>
            <person name="Zwiers L.-H."/>
            <person name="Turgeon B."/>
            <person name="Goodwin S."/>
            <person name="Spatafora J."/>
            <person name="Crous P."/>
            <person name="Grigoriev I."/>
        </authorList>
    </citation>
    <scope>NUCLEOTIDE SEQUENCE</scope>
    <source>
        <strain evidence="3">CBS 675.92</strain>
    </source>
</reference>
<dbReference type="PANTHER" id="PTHR42085">
    <property type="entry name" value="F-BOX DOMAIN-CONTAINING PROTEIN"/>
    <property type="match status" value="1"/>
</dbReference>
<feature type="domain" description="DUF7730" evidence="2">
    <location>
        <begin position="71"/>
        <end position="185"/>
    </location>
</feature>
<protein>
    <recommendedName>
        <fullName evidence="2">DUF7730 domain-containing protein</fullName>
    </recommendedName>
</protein>
<evidence type="ECO:0000259" key="2">
    <source>
        <dbReference type="Pfam" id="PF24864"/>
    </source>
</evidence>
<feature type="region of interest" description="Disordered" evidence="1">
    <location>
        <begin position="13"/>
        <end position="64"/>
    </location>
</feature>
<keyword evidence="4" id="KW-1185">Reference proteome</keyword>
<organism evidence="3 4">
    <name type="scientific">Byssothecium circinans</name>
    <dbReference type="NCBI Taxonomy" id="147558"/>
    <lineage>
        <taxon>Eukaryota</taxon>
        <taxon>Fungi</taxon>
        <taxon>Dikarya</taxon>
        <taxon>Ascomycota</taxon>
        <taxon>Pezizomycotina</taxon>
        <taxon>Dothideomycetes</taxon>
        <taxon>Pleosporomycetidae</taxon>
        <taxon>Pleosporales</taxon>
        <taxon>Massarineae</taxon>
        <taxon>Massarinaceae</taxon>
        <taxon>Byssothecium</taxon>
    </lineage>
</organism>
<evidence type="ECO:0000256" key="1">
    <source>
        <dbReference type="SAM" id="MobiDB-lite"/>
    </source>
</evidence>
<dbReference type="PANTHER" id="PTHR42085:SF7">
    <property type="entry name" value="F-BOX DOMAIN-CONTAINING PROTEIN"/>
    <property type="match status" value="1"/>
</dbReference>
<dbReference type="InterPro" id="IPR056632">
    <property type="entry name" value="DUF7730"/>
</dbReference>
<evidence type="ECO:0000313" key="3">
    <source>
        <dbReference type="EMBL" id="KAF1950926.1"/>
    </source>
</evidence>
<dbReference type="InterPro" id="IPR038883">
    <property type="entry name" value="AN11006-like"/>
</dbReference>
<evidence type="ECO:0000313" key="4">
    <source>
        <dbReference type="Proteomes" id="UP000800035"/>
    </source>
</evidence>
<name>A0A6A5TJE2_9PLEO</name>
<sequence>MAKCEPKVIVVTRVLRKRPDRRSSVSSEDGPPAQKRRRTGRAKPFKTGLPTSEPSTLREEPPVAPNGTFNFMKLPAELRIHIYRMALFQHEPLLLHHRRTTVPEEISSPSPSDISWISTASDSPVAGSNDPINVALLRANSQIYKEARQVLYADNTFVLSLTSGISTLASLHQRSRSLIKNVTLTIPSHHDILDGFADLVRLGLRYCWGLKRFTIVLELMFPGDDRSTSIRAGACAASTVYANAFHILRWLPRACKVVLEGNVSEIVRKVVAEEGRLLESLDEESYLKRQHQMAGRS</sequence>
<dbReference type="OrthoDB" id="2951834at2759"/>
<gene>
    <name evidence="3" type="ORF">CC80DRAFT_496447</name>
</gene>
<dbReference type="Pfam" id="PF24864">
    <property type="entry name" value="DUF7730"/>
    <property type="match status" value="1"/>
</dbReference>
<accession>A0A6A5TJE2</accession>
<proteinExistence type="predicted"/>
<dbReference type="EMBL" id="ML977021">
    <property type="protein sequence ID" value="KAF1950926.1"/>
    <property type="molecule type" value="Genomic_DNA"/>
</dbReference>
<dbReference type="AlphaFoldDB" id="A0A6A5TJE2"/>